<dbReference type="Pfam" id="PF08240">
    <property type="entry name" value="ADH_N"/>
    <property type="match status" value="1"/>
</dbReference>
<dbReference type="EMBL" id="ML977358">
    <property type="protein sequence ID" value="KAF2106867.1"/>
    <property type="molecule type" value="Genomic_DNA"/>
</dbReference>
<dbReference type="GO" id="GO:0016651">
    <property type="term" value="F:oxidoreductase activity, acting on NAD(P)H"/>
    <property type="evidence" value="ECO:0007669"/>
    <property type="project" value="InterPro"/>
</dbReference>
<dbReference type="Proteomes" id="UP000799770">
    <property type="component" value="Unassembled WGS sequence"/>
</dbReference>
<evidence type="ECO:0000256" key="2">
    <source>
        <dbReference type="ARBA" id="ARBA00011245"/>
    </source>
</evidence>
<dbReference type="InterPro" id="IPR036291">
    <property type="entry name" value="NAD(P)-bd_dom_sf"/>
</dbReference>
<keyword evidence="6" id="KW-1185">Reference proteome</keyword>
<dbReference type="OrthoDB" id="48317at2759"/>
<dbReference type="Pfam" id="PF00107">
    <property type="entry name" value="ADH_zinc_N"/>
    <property type="match status" value="1"/>
</dbReference>
<dbReference type="PANTHER" id="PTHR45348">
    <property type="entry name" value="HYPOTHETICAL OXIDOREDUCTASE (EUROFUNG)"/>
    <property type="match status" value="1"/>
</dbReference>
<dbReference type="Gene3D" id="3.40.50.720">
    <property type="entry name" value="NAD(P)-binding Rossmann-like Domain"/>
    <property type="match status" value="1"/>
</dbReference>
<accession>A0A6A5YKJ8</accession>
<sequence>MKALKIQKPGHAEVLDVPIPKLRTPDHVLVRPVAVATNPTDWKHIEWTETHPTVGCDYSGVVHELGSNVTNLKKGDPVWGVVHGSNAVENEDGAFGEYLVSKAAVVQKKPENLSFEDAATLGVGITTVGQGLYQTLGLPWPSAVAKEPQKTEGEKPWILIYGGSSAMGAMGIQFARLSGFRVVTTCSPRNNEYVKSLGADAVFDYSAPDVAEQIRKFTDDKLYYVWDCIGEGSSYAIGTAALSSDSSPADSPTGKLNYASILAPPEVPPREYVEIRWTLGYTAMGEAFTMKGQEWPAQPSHYEFIIEWLKEVEPLLAEGKVKTHRVDLREGGIEGILDGLADLKSGKVSGVKLVYRIQDP</sequence>
<dbReference type="PANTHER" id="PTHR45348:SF2">
    <property type="entry name" value="ZINC-TYPE ALCOHOL DEHYDROGENASE-LIKE PROTEIN C2E1P3.01"/>
    <property type="match status" value="1"/>
</dbReference>
<dbReference type="Gene3D" id="3.90.180.10">
    <property type="entry name" value="Medium-chain alcohol dehydrogenases, catalytic domain"/>
    <property type="match status" value="1"/>
</dbReference>
<feature type="domain" description="Enoyl reductase (ER)" evidence="4">
    <location>
        <begin position="10"/>
        <end position="354"/>
    </location>
</feature>
<evidence type="ECO:0000313" key="5">
    <source>
        <dbReference type="EMBL" id="KAF2106867.1"/>
    </source>
</evidence>
<protein>
    <submittedName>
        <fullName evidence="5">Chaperonin 10-like protein</fullName>
    </submittedName>
</protein>
<evidence type="ECO:0000256" key="1">
    <source>
        <dbReference type="ARBA" id="ARBA00008072"/>
    </source>
</evidence>
<dbReference type="CDD" id="cd08249">
    <property type="entry name" value="enoyl_reductase_like"/>
    <property type="match status" value="1"/>
</dbReference>
<dbReference type="AlphaFoldDB" id="A0A6A5YKJ8"/>
<dbReference type="SMART" id="SM00829">
    <property type="entry name" value="PKS_ER"/>
    <property type="match status" value="1"/>
</dbReference>
<dbReference type="InterPro" id="IPR047122">
    <property type="entry name" value="Trans-enoyl_RdTase-like"/>
</dbReference>
<dbReference type="SUPFAM" id="SSF51735">
    <property type="entry name" value="NAD(P)-binding Rossmann-fold domains"/>
    <property type="match status" value="1"/>
</dbReference>
<evidence type="ECO:0000256" key="3">
    <source>
        <dbReference type="ARBA" id="ARBA00023002"/>
    </source>
</evidence>
<dbReference type="InterPro" id="IPR011032">
    <property type="entry name" value="GroES-like_sf"/>
</dbReference>
<dbReference type="InterPro" id="IPR013149">
    <property type="entry name" value="ADH-like_C"/>
</dbReference>
<proteinExistence type="inferred from homology"/>
<dbReference type="SUPFAM" id="SSF50129">
    <property type="entry name" value="GroES-like"/>
    <property type="match status" value="1"/>
</dbReference>
<dbReference type="InterPro" id="IPR013154">
    <property type="entry name" value="ADH-like_N"/>
</dbReference>
<comment type="similarity">
    <text evidence="1">Belongs to the zinc-containing alcohol dehydrogenase family.</text>
</comment>
<keyword evidence="3" id="KW-0560">Oxidoreductase</keyword>
<reference evidence="5" key="1">
    <citation type="journal article" date="2020" name="Stud. Mycol.">
        <title>101 Dothideomycetes genomes: a test case for predicting lifestyles and emergence of pathogens.</title>
        <authorList>
            <person name="Haridas S."/>
            <person name="Albert R."/>
            <person name="Binder M."/>
            <person name="Bloem J."/>
            <person name="Labutti K."/>
            <person name="Salamov A."/>
            <person name="Andreopoulos B."/>
            <person name="Baker S."/>
            <person name="Barry K."/>
            <person name="Bills G."/>
            <person name="Bluhm B."/>
            <person name="Cannon C."/>
            <person name="Castanera R."/>
            <person name="Culley D."/>
            <person name="Daum C."/>
            <person name="Ezra D."/>
            <person name="Gonzalez J."/>
            <person name="Henrissat B."/>
            <person name="Kuo A."/>
            <person name="Liang C."/>
            <person name="Lipzen A."/>
            <person name="Lutzoni F."/>
            <person name="Magnuson J."/>
            <person name="Mondo S."/>
            <person name="Nolan M."/>
            <person name="Ohm R."/>
            <person name="Pangilinan J."/>
            <person name="Park H.-J."/>
            <person name="Ramirez L."/>
            <person name="Alfaro M."/>
            <person name="Sun H."/>
            <person name="Tritt A."/>
            <person name="Yoshinaga Y."/>
            <person name="Zwiers L.-H."/>
            <person name="Turgeon B."/>
            <person name="Goodwin S."/>
            <person name="Spatafora J."/>
            <person name="Crous P."/>
            <person name="Grigoriev I."/>
        </authorList>
    </citation>
    <scope>NUCLEOTIDE SEQUENCE</scope>
    <source>
        <strain evidence="5">CBS 627.86</strain>
    </source>
</reference>
<organism evidence="5 6">
    <name type="scientific">Lophiotrema nucula</name>
    <dbReference type="NCBI Taxonomy" id="690887"/>
    <lineage>
        <taxon>Eukaryota</taxon>
        <taxon>Fungi</taxon>
        <taxon>Dikarya</taxon>
        <taxon>Ascomycota</taxon>
        <taxon>Pezizomycotina</taxon>
        <taxon>Dothideomycetes</taxon>
        <taxon>Pleosporomycetidae</taxon>
        <taxon>Pleosporales</taxon>
        <taxon>Lophiotremataceae</taxon>
        <taxon>Lophiotrema</taxon>
    </lineage>
</organism>
<evidence type="ECO:0000313" key="6">
    <source>
        <dbReference type="Proteomes" id="UP000799770"/>
    </source>
</evidence>
<comment type="subunit">
    <text evidence="2">Monomer.</text>
</comment>
<gene>
    <name evidence="5" type="ORF">BDV96DRAFT_309375</name>
</gene>
<name>A0A6A5YKJ8_9PLEO</name>
<evidence type="ECO:0000259" key="4">
    <source>
        <dbReference type="SMART" id="SM00829"/>
    </source>
</evidence>
<dbReference type="InterPro" id="IPR020843">
    <property type="entry name" value="ER"/>
</dbReference>